<dbReference type="CDD" id="cd00211">
    <property type="entry name" value="PTS_IIA_fru"/>
    <property type="match status" value="1"/>
</dbReference>
<protein>
    <submittedName>
        <fullName evidence="2">PTS sugar transporter subunit IIA</fullName>
    </submittedName>
</protein>
<dbReference type="PROSITE" id="PS51094">
    <property type="entry name" value="PTS_EIIA_TYPE_2"/>
    <property type="match status" value="1"/>
</dbReference>
<dbReference type="OrthoDB" id="95460at2"/>
<sequence length="153" mass="16341">MSSPFRLTPEAVRRVSCGSKNAILSVLSEGFAAAYGLDAEEVLDSLLERETLGSTGFGRGVAMPHARLDVVDAPVAMLVHLDRDVDFNSADGVPVRLVMGLISPTDAGAQHLHALAAMSRLTRDDRLLHLLFEAQSEEELFALIDGSGLRDAA</sequence>
<dbReference type="GO" id="GO:0030295">
    <property type="term" value="F:protein kinase activator activity"/>
    <property type="evidence" value="ECO:0007669"/>
    <property type="project" value="TreeGrafter"/>
</dbReference>
<evidence type="ECO:0000313" key="2">
    <source>
        <dbReference type="EMBL" id="RDS76658.1"/>
    </source>
</evidence>
<reference evidence="2 3" key="1">
    <citation type="submission" date="2018-07" db="EMBL/GenBank/DDBJ databases">
        <title>Erythrobacter nanhaiensis sp. nov., a novel member of the genus Erythrobacter isolated from the South China Sea.</title>
        <authorList>
            <person name="Chen X."/>
            <person name="Liu J."/>
        </authorList>
    </citation>
    <scope>NUCLEOTIDE SEQUENCE [LARGE SCALE GENOMIC DNA]</scope>
    <source>
        <strain evidence="2 3">S-5</strain>
    </source>
</reference>
<dbReference type="PANTHER" id="PTHR47738:SF1">
    <property type="entry name" value="NITROGEN REGULATORY PROTEIN"/>
    <property type="match status" value="1"/>
</dbReference>
<dbReference type="InterPro" id="IPR002178">
    <property type="entry name" value="PTS_EIIA_type-2_dom"/>
</dbReference>
<dbReference type="AlphaFoldDB" id="A0A395LI67"/>
<dbReference type="EMBL" id="QRBB01000001">
    <property type="protein sequence ID" value="RDS76658.1"/>
    <property type="molecule type" value="Genomic_DNA"/>
</dbReference>
<keyword evidence="3" id="KW-1185">Reference proteome</keyword>
<evidence type="ECO:0000259" key="1">
    <source>
        <dbReference type="PROSITE" id="PS51094"/>
    </source>
</evidence>
<dbReference type="Gene3D" id="3.40.930.10">
    <property type="entry name" value="Mannitol-specific EII, Chain A"/>
    <property type="match status" value="1"/>
</dbReference>
<organism evidence="2 3">
    <name type="scientific">Alteriqipengyuania lutimaris</name>
    <dbReference type="NCBI Taxonomy" id="1538146"/>
    <lineage>
        <taxon>Bacteria</taxon>
        <taxon>Pseudomonadati</taxon>
        <taxon>Pseudomonadota</taxon>
        <taxon>Alphaproteobacteria</taxon>
        <taxon>Sphingomonadales</taxon>
        <taxon>Erythrobacteraceae</taxon>
        <taxon>Alteriqipengyuania</taxon>
    </lineage>
</organism>
<keyword evidence="2" id="KW-0813">Transport</keyword>
<evidence type="ECO:0000313" key="3">
    <source>
        <dbReference type="Proteomes" id="UP000254101"/>
    </source>
</evidence>
<name>A0A395LI67_9SPHN</name>
<dbReference type="PANTHER" id="PTHR47738">
    <property type="entry name" value="PTS SYSTEM FRUCTOSE-LIKE EIIA COMPONENT-RELATED"/>
    <property type="match status" value="1"/>
</dbReference>
<keyword evidence="2" id="KW-0762">Sugar transport</keyword>
<dbReference type="InterPro" id="IPR051541">
    <property type="entry name" value="PTS_SugarTrans_NitroReg"/>
</dbReference>
<dbReference type="InterPro" id="IPR016152">
    <property type="entry name" value="PTrfase/Anion_transptr"/>
</dbReference>
<dbReference type="PROSITE" id="PS00372">
    <property type="entry name" value="PTS_EIIA_TYPE_2_HIS"/>
    <property type="match status" value="1"/>
</dbReference>
<dbReference type="SUPFAM" id="SSF55804">
    <property type="entry name" value="Phoshotransferase/anion transport protein"/>
    <property type="match status" value="1"/>
</dbReference>
<proteinExistence type="predicted"/>
<gene>
    <name evidence="2" type="ORF">DL238_02920</name>
</gene>
<dbReference type="Pfam" id="PF00359">
    <property type="entry name" value="PTS_EIIA_2"/>
    <property type="match status" value="1"/>
</dbReference>
<accession>A0A395LI67</accession>
<dbReference type="Proteomes" id="UP000254101">
    <property type="component" value="Unassembled WGS sequence"/>
</dbReference>
<feature type="domain" description="PTS EIIA type-2" evidence="1">
    <location>
        <begin position="1"/>
        <end position="147"/>
    </location>
</feature>
<comment type="caution">
    <text evidence="2">The sequence shown here is derived from an EMBL/GenBank/DDBJ whole genome shotgun (WGS) entry which is preliminary data.</text>
</comment>